<dbReference type="AlphaFoldDB" id="A0ABD3AXW8"/>
<dbReference type="InterPro" id="IPR029962">
    <property type="entry name" value="TBL"/>
</dbReference>
<dbReference type="EMBL" id="JBJUIK010000002">
    <property type="protein sequence ID" value="KAL3536070.1"/>
    <property type="molecule type" value="Genomic_DNA"/>
</dbReference>
<proteinExistence type="inferred from homology"/>
<keyword evidence="3" id="KW-0812">Transmembrane</keyword>
<comment type="subcellular location">
    <subcellularLocation>
        <location evidence="1">Membrane</location>
        <topology evidence="1">Single-pass membrane protein</topology>
    </subcellularLocation>
</comment>
<feature type="domain" description="Trichome birefringence-like N-terminal" evidence="8">
    <location>
        <begin position="91"/>
        <end position="144"/>
    </location>
</feature>
<dbReference type="Pfam" id="PF14416">
    <property type="entry name" value="PMR5N"/>
    <property type="match status" value="1"/>
</dbReference>
<reference evidence="9 10" key="1">
    <citation type="submission" date="2024-11" db="EMBL/GenBank/DDBJ databases">
        <title>A near-complete genome assembly of Cinchona calisaya.</title>
        <authorList>
            <person name="Lian D.C."/>
            <person name="Zhao X.W."/>
            <person name="Wei L."/>
        </authorList>
    </citation>
    <scope>NUCLEOTIDE SEQUENCE [LARGE SCALE GENOMIC DNA]</scope>
    <source>
        <tissue evidence="9">Nenye</tissue>
    </source>
</reference>
<comment type="caution">
    <text evidence="9">The sequence shown here is derived from an EMBL/GenBank/DDBJ whole genome shotgun (WGS) entry which is preliminary data.</text>
</comment>
<gene>
    <name evidence="9" type="ORF">ACH5RR_004531</name>
</gene>
<sequence>MTNKVGVGMICKDDEGKLRRVWAVCQDRSLSNKAIEEETIRSAMIKARDATWNQIPRNCNTLANNLATFASKLTAMVVWEVPKTQNSASKVCDYSYGKWVWDESYPIHKYTEECPFLDPGFRCQRSGRTDTDYQKWRWQPHDCNLPRFNATDFLDRVRNGRIVFAGDSIVRNQWESLLCMLAQGVFNQSTIYEEYGSPITKHRGYLSMRFQEYNLTVEYYRVPFLVIIDRPPKNAPKEVRGAIRVDKLHWYSAKWVGADMLLFSPGHWWKEDKTLKMGNYFQQGEIVNMTMDVKEAFGRSLNTLMSWVMQSLNPEQSNIFFRSYSPVHYRDGTWNEGGHCHTFVAPETDHTKLEPEPLNNLQISEIIKKMENIQIKMQFVNITYLTELRKDGHPSNHREPGTPATAPQDCSHWCLPGVPDTWNELLYASLLSKQFRTELKIR</sequence>
<comment type="similarity">
    <text evidence="2">Belongs to the PC-esterase family. TBL subfamily.</text>
</comment>
<accession>A0ABD3AXW8</accession>
<evidence type="ECO:0000259" key="8">
    <source>
        <dbReference type="Pfam" id="PF14416"/>
    </source>
</evidence>
<name>A0ABD3AXW8_9GENT</name>
<evidence type="ECO:0000313" key="10">
    <source>
        <dbReference type="Proteomes" id="UP001630127"/>
    </source>
</evidence>
<evidence type="ECO:0008006" key="11">
    <source>
        <dbReference type="Google" id="ProtNLM"/>
    </source>
</evidence>
<dbReference type="InterPro" id="IPR025846">
    <property type="entry name" value="TBL_N"/>
</dbReference>
<evidence type="ECO:0000259" key="7">
    <source>
        <dbReference type="Pfam" id="PF13839"/>
    </source>
</evidence>
<dbReference type="Pfam" id="PF13839">
    <property type="entry name" value="PC-Esterase"/>
    <property type="match status" value="1"/>
</dbReference>
<dbReference type="PANTHER" id="PTHR32285">
    <property type="entry name" value="PROTEIN TRICHOME BIREFRINGENCE-LIKE 9-RELATED"/>
    <property type="match status" value="1"/>
</dbReference>
<evidence type="ECO:0000256" key="2">
    <source>
        <dbReference type="ARBA" id="ARBA00007727"/>
    </source>
</evidence>
<evidence type="ECO:0000256" key="4">
    <source>
        <dbReference type="ARBA" id="ARBA00022968"/>
    </source>
</evidence>
<dbReference type="GO" id="GO:0016020">
    <property type="term" value="C:membrane"/>
    <property type="evidence" value="ECO:0007669"/>
    <property type="project" value="UniProtKB-SubCell"/>
</dbReference>
<keyword evidence="5" id="KW-1133">Transmembrane helix</keyword>
<evidence type="ECO:0000256" key="5">
    <source>
        <dbReference type="ARBA" id="ARBA00022989"/>
    </source>
</evidence>
<keyword evidence="4" id="KW-0735">Signal-anchor</keyword>
<evidence type="ECO:0000256" key="3">
    <source>
        <dbReference type="ARBA" id="ARBA00022692"/>
    </source>
</evidence>
<organism evidence="9 10">
    <name type="scientific">Cinchona calisaya</name>
    <dbReference type="NCBI Taxonomy" id="153742"/>
    <lineage>
        <taxon>Eukaryota</taxon>
        <taxon>Viridiplantae</taxon>
        <taxon>Streptophyta</taxon>
        <taxon>Embryophyta</taxon>
        <taxon>Tracheophyta</taxon>
        <taxon>Spermatophyta</taxon>
        <taxon>Magnoliopsida</taxon>
        <taxon>eudicotyledons</taxon>
        <taxon>Gunneridae</taxon>
        <taxon>Pentapetalae</taxon>
        <taxon>asterids</taxon>
        <taxon>lamiids</taxon>
        <taxon>Gentianales</taxon>
        <taxon>Rubiaceae</taxon>
        <taxon>Cinchonoideae</taxon>
        <taxon>Cinchoneae</taxon>
        <taxon>Cinchona</taxon>
    </lineage>
</organism>
<keyword evidence="6" id="KW-0472">Membrane</keyword>
<evidence type="ECO:0000313" key="9">
    <source>
        <dbReference type="EMBL" id="KAL3536070.1"/>
    </source>
</evidence>
<evidence type="ECO:0000256" key="6">
    <source>
        <dbReference type="ARBA" id="ARBA00023136"/>
    </source>
</evidence>
<dbReference type="InterPro" id="IPR026057">
    <property type="entry name" value="TBL_C"/>
</dbReference>
<keyword evidence="10" id="KW-1185">Reference proteome</keyword>
<evidence type="ECO:0000256" key="1">
    <source>
        <dbReference type="ARBA" id="ARBA00004167"/>
    </source>
</evidence>
<dbReference type="Proteomes" id="UP001630127">
    <property type="component" value="Unassembled WGS sequence"/>
</dbReference>
<protein>
    <recommendedName>
        <fullName evidence="11">Trichome birefringence-like N-terminal domain-containing protein</fullName>
    </recommendedName>
</protein>
<dbReference type="PANTHER" id="PTHR32285:SF53">
    <property type="entry name" value="PROTEIN TRICHOME BIREFRINGENCE-LIKE 9"/>
    <property type="match status" value="1"/>
</dbReference>
<feature type="domain" description="Trichome birefringence-like C-terminal" evidence="7">
    <location>
        <begin position="145"/>
        <end position="428"/>
    </location>
</feature>